<dbReference type="Pfam" id="PF07705">
    <property type="entry name" value="CARDB"/>
    <property type="match status" value="2"/>
</dbReference>
<feature type="region of interest" description="Disordered" evidence="1">
    <location>
        <begin position="35"/>
        <end position="54"/>
    </location>
</feature>
<dbReference type="RefSeq" id="WP_340604449.1">
    <property type="nucleotide sequence ID" value="NZ_JBBMXV010000003.1"/>
</dbReference>
<evidence type="ECO:0000259" key="2">
    <source>
        <dbReference type="Pfam" id="PF07705"/>
    </source>
</evidence>
<feature type="domain" description="CARDB" evidence="2">
    <location>
        <begin position="245"/>
        <end position="322"/>
    </location>
</feature>
<dbReference type="Proteomes" id="UP001596312">
    <property type="component" value="Unassembled WGS sequence"/>
</dbReference>
<dbReference type="EMBL" id="JBHSXQ010000003">
    <property type="protein sequence ID" value="MFC6905919.1"/>
    <property type="molecule type" value="Genomic_DNA"/>
</dbReference>
<accession>A0ABD5V716</accession>
<keyword evidence="4" id="KW-1185">Reference proteome</keyword>
<proteinExistence type="predicted"/>
<dbReference type="Gene3D" id="2.60.40.10">
    <property type="entry name" value="Immunoglobulins"/>
    <property type="match status" value="3"/>
</dbReference>
<evidence type="ECO:0000313" key="4">
    <source>
        <dbReference type="Proteomes" id="UP001596312"/>
    </source>
</evidence>
<sequence length="447" mass="46164">MGTSNDGGKRDGTDDWPLGRRRFVGLGAAAIAGAAGCTDSGGEAGEEESAEEAEGAEMAVRDAAVNATEIHTEQTFEVTATIENTGGEAGTFHAELRMDDVIVDTEAVEVDPGGTESVTFSGSFGEPGEYEVGVNDVVVDTVRVELPPPEFELVEASLAETTVAVGEEIEARATVANVGGQEGSVDVDLRADDRTVASRELTIDADGRESTAITHAFGSPGSYEIELGGEPLGVVTVEIPATFEIDETAVPERSAGVGEPLDVDVRVENVGEQAGTAGATLFADGNAVDTSEGSLEPGESAVARFAPSFEAAGAYSLSVAVASGAPPEGRAGADDAVELGTVYVTDCYVAVSETVAVESGSEEAYAFDLAEYDELRIGTRTRDGVDPSLTVVGPSGALIDESGDGAIETSFVADEAGRHEVRLENGSVLPWRDGTWAIEIVRCTWEE</sequence>
<gene>
    <name evidence="3" type="ORF">ACFQGH_12025</name>
</gene>
<feature type="compositionally biased region" description="Acidic residues" evidence="1">
    <location>
        <begin position="44"/>
        <end position="54"/>
    </location>
</feature>
<protein>
    <submittedName>
        <fullName evidence="3">CARDB domain-containing protein</fullName>
    </submittedName>
</protein>
<reference evidence="3 4" key="1">
    <citation type="journal article" date="2019" name="Int. J. Syst. Evol. Microbiol.">
        <title>The Global Catalogue of Microorganisms (GCM) 10K type strain sequencing project: providing services to taxonomists for standard genome sequencing and annotation.</title>
        <authorList>
            <consortium name="The Broad Institute Genomics Platform"/>
            <consortium name="The Broad Institute Genome Sequencing Center for Infectious Disease"/>
            <person name="Wu L."/>
            <person name="Ma J."/>
        </authorList>
    </citation>
    <scope>NUCLEOTIDE SEQUENCE [LARGE SCALE GENOMIC DNA]</scope>
    <source>
        <strain evidence="3 4">CGMCC 1.3240</strain>
    </source>
</reference>
<evidence type="ECO:0000256" key="1">
    <source>
        <dbReference type="SAM" id="MobiDB-lite"/>
    </source>
</evidence>
<feature type="domain" description="CARDB" evidence="2">
    <location>
        <begin position="63"/>
        <end position="134"/>
    </location>
</feature>
<comment type="caution">
    <text evidence="3">The sequence shown here is derived from an EMBL/GenBank/DDBJ whole genome shotgun (WGS) entry which is preliminary data.</text>
</comment>
<dbReference type="InterPro" id="IPR011635">
    <property type="entry name" value="CARDB"/>
</dbReference>
<organism evidence="3 4">
    <name type="scientific">Halalkalicoccus tibetensis</name>
    <dbReference type="NCBI Taxonomy" id="175632"/>
    <lineage>
        <taxon>Archaea</taxon>
        <taxon>Methanobacteriati</taxon>
        <taxon>Methanobacteriota</taxon>
        <taxon>Stenosarchaea group</taxon>
        <taxon>Halobacteria</taxon>
        <taxon>Halobacteriales</taxon>
        <taxon>Halococcaceae</taxon>
        <taxon>Halalkalicoccus</taxon>
    </lineage>
</organism>
<name>A0ABD5V716_9EURY</name>
<evidence type="ECO:0000313" key="3">
    <source>
        <dbReference type="EMBL" id="MFC6905919.1"/>
    </source>
</evidence>
<dbReference type="AlphaFoldDB" id="A0ABD5V716"/>
<dbReference type="InterPro" id="IPR013783">
    <property type="entry name" value="Ig-like_fold"/>
</dbReference>